<dbReference type="STRING" id="1601833.SAMN05518684_10496"/>
<sequence length="31" mass="3304">MSDLEKSNRKVGATGVAPTNVSGRNQEETKV</sequence>
<gene>
    <name evidence="2" type="ORF">SAMN05518684_10496</name>
</gene>
<feature type="region of interest" description="Disordered" evidence="1">
    <location>
        <begin position="1"/>
        <end position="31"/>
    </location>
</feature>
<reference evidence="3" key="1">
    <citation type="submission" date="2016-10" db="EMBL/GenBank/DDBJ databases">
        <authorList>
            <person name="Varghese N."/>
            <person name="Submissions S."/>
        </authorList>
    </citation>
    <scope>NUCLEOTIDE SEQUENCE [LARGE SCALE GENOMIC DNA]</scope>
    <source>
        <strain evidence="3">S9</strain>
    </source>
</reference>
<proteinExistence type="predicted"/>
<keyword evidence="3" id="KW-1185">Reference proteome</keyword>
<dbReference type="EMBL" id="FOGT01000004">
    <property type="protein sequence ID" value="SER81500.1"/>
    <property type="molecule type" value="Genomic_DNA"/>
</dbReference>
<accession>A0A1H9S920</accession>
<name>A0A1H9S920_9BACI</name>
<evidence type="ECO:0000313" key="3">
    <source>
        <dbReference type="Proteomes" id="UP000198571"/>
    </source>
</evidence>
<organism evidence="2 3">
    <name type="scientific">Salipaludibacillus aurantiacus</name>
    <dbReference type="NCBI Taxonomy" id="1601833"/>
    <lineage>
        <taxon>Bacteria</taxon>
        <taxon>Bacillati</taxon>
        <taxon>Bacillota</taxon>
        <taxon>Bacilli</taxon>
        <taxon>Bacillales</taxon>
        <taxon>Bacillaceae</taxon>
    </lineage>
</organism>
<evidence type="ECO:0000313" key="2">
    <source>
        <dbReference type="EMBL" id="SER81500.1"/>
    </source>
</evidence>
<protein>
    <submittedName>
        <fullName evidence="2">Uncharacterized protein</fullName>
    </submittedName>
</protein>
<dbReference type="Proteomes" id="UP000198571">
    <property type="component" value="Unassembled WGS sequence"/>
</dbReference>
<dbReference type="AlphaFoldDB" id="A0A1H9S920"/>
<evidence type="ECO:0000256" key="1">
    <source>
        <dbReference type="SAM" id="MobiDB-lite"/>
    </source>
</evidence>